<dbReference type="Proteomes" id="UP000588647">
    <property type="component" value="Unassembled WGS sequence"/>
</dbReference>
<evidence type="ECO:0000313" key="2">
    <source>
        <dbReference type="Proteomes" id="UP000588647"/>
    </source>
</evidence>
<evidence type="ECO:0000313" key="1">
    <source>
        <dbReference type="EMBL" id="MBB4002360.1"/>
    </source>
</evidence>
<dbReference type="RefSeq" id="WP_183206821.1">
    <property type="nucleotide sequence ID" value="NZ_JAAAMM010000001.1"/>
</dbReference>
<dbReference type="EMBL" id="JACIEM010000001">
    <property type="protein sequence ID" value="MBB4002360.1"/>
    <property type="molecule type" value="Genomic_DNA"/>
</dbReference>
<protein>
    <submittedName>
        <fullName evidence="1">Uncharacterized protein</fullName>
    </submittedName>
</protein>
<name>A0A7W6MNY4_9HYPH</name>
<organism evidence="1 2">
    <name type="scientific">Aurantimonas endophytica</name>
    <dbReference type="NCBI Taxonomy" id="1522175"/>
    <lineage>
        <taxon>Bacteria</taxon>
        <taxon>Pseudomonadati</taxon>
        <taxon>Pseudomonadota</taxon>
        <taxon>Alphaproteobacteria</taxon>
        <taxon>Hyphomicrobiales</taxon>
        <taxon>Aurantimonadaceae</taxon>
        <taxon>Aurantimonas</taxon>
    </lineage>
</organism>
<sequence length="181" mass="21229">MIRASNLVEFRPKITKKEYPVTINEAHEEQYRFFDYDLEPRSVKKIIEAFCIPMQEVHGHTFISLLKKFRSSDVVDFRKYPTFSLISADRHIVLNAMEEGNWRYHNHYVEIGTAHTKSEEWSVVERICRAAERVLCNVDLSKPVVFLVHCDNDRMAVQRTLIQAGCHPMVEWRFAETVSGL</sequence>
<keyword evidence="2" id="KW-1185">Reference proteome</keyword>
<dbReference type="AlphaFoldDB" id="A0A7W6MNY4"/>
<comment type="caution">
    <text evidence="1">The sequence shown here is derived from an EMBL/GenBank/DDBJ whole genome shotgun (WGS) entry which is preliminary data.</text>
</comment>
<gene>
    <name evidence="1" type="ORF">GGR03_001407</name>
</gene>
<accession>A0A7W6MNY4</accession>
<reference evidence="1 2" key="1">
    <citation type="submission" date="2020-08" db="EMBL/GenBank/DDBJ databases">
        <title>Genomic Encyclopedia of Type Strains, Phase IV (KMG-IV): sequencing the most valuable type-strain genomes for metagenomic binning, comparative biology and taxonomic classification.</title>
        <authorList>
            <person name="Goeker M."/>
        </authorList>
    </citation>
    <scope>NUCLEOTIDE SEQUENCE [LARGE SCALE GENOMIC DNA]</scope>
    <source>
        <strain evidence="1 2">DSM 103570</strain>
    </source>
</reference>
<proteinExistence type="predicted"/>